<evidence type="ECO:0000313" key="2">
    <source>
        <dbReference type="Proteomes" id="UP000245252"/>
    </source>
</evidence>
<dbReference type="Proteomes" id="UP000245252">
    <property type="component" value="Unassembled WGS sequence"/>
</dbReference>
<gene>
    <name evidence="1" type="ORF">DEM27_33120</name>
</gene>
<dbReference type="AlphaFoldDB" id="A0A2U2DFI3"/>
<protein>
    <submittedName>
        <fullName evidence="1">Uncharacterized protein</fullName>
    </submittedName>
</protein>
<keyword evidence="2" id="KW-1185">Reference proteome</keyword>
<accession>A0A2U2DFI3</accession>
<proteinExistence type="predicted"/>
<organism evidence="1 2">
    <name type="scientific">Metarhizobium album</name>
    <dbReference type="NCBI Taxonomy" id="2182425"/>
    <lineage>
        <taxon>Bacteria</taxon>
        <taxon>Pseudomonadati</taxon>
        <taxon>Pseudomonadota</taxon>
        <taxon>Alphaproteobacteria</taxon>
        <taxon>Hyphomicrobiales</taxon>
        <taxon>Rhizobiaceae</taxon>
        <taxon>Metarhizobium</taxon>
    </lineage>
</organism>
<evidence type="ECO:0000313" key="1">
    <source>
        <dbReference type="EMBL" id="PWE52059.1"/>
    </source>
</evidence>
<dbReference type="RefSeq" id="WP_109462484.1">
    <property type="nucleotide sequence ID" value="NZ_QFBC01000041.1"/>
</dbReference>
<dbReference type="EMBL" id="QFBC01000041">
    <property type="protein sequence ID" value="PWE52059.1"/>
    <property type="molecule type" value="Genomic_DNA"/>
</dbReference>
<comment type="caution">
    <text evidence="1">The sequence shown here is derived from an EMBL/GenBank/DDBJ whole genome shotgun (WGS) entry which is preliminary data.</text>
</comment>
<name>A0A2U2DFI3_9HYPH</name>
<sequence length="126" mass="14372">MHKDPALYFQRLGEIADRLAELSRSWKETTAPLETEMLLVTGALYLRKLQEHGCINDRFRLSGKTIKMDDGSHSSMEDIANRLIHSLLIESGTPDRITFRSDRGTELHLSLAAFAQHFREYAGKAR</sequence>
<reference evidence="1 2" key="1">
    <citation type="submission" date="2018-05" db="EMBL/GenBank/DDBJ databases">
        <title>The draft genome of strain NS-104.</title>
        <authorList>
            <person name="Hang P."/>
            <person name="Jiang J."/>
        </authorList>
    </citation>
    <scope>NUCLEOTIDE SEQUENCE [LARGE SCALE GENOMIC DNA]</scope>
    <source>
        <strain evidence="1 2">NS-104</strain>
    </source>
</reference>